<evidence type="ECO:0000313" key="2">
    <source>
        <dbReference type="EMBL" id="KAK0437615.1"/>
    </source>
</evidence>
<reference evidence="2" key="1">
    <citation type="submission" date="2023-06" db="EMBL/GenBank/DDBJ databases">
        <authorList>
            <consortium name="Lawrence Berkeley National Laboratory"/>
            <person name="Ahrendt S."/>
            <person name="Sahu N."/>
            <person name="Indic B."/>
            <person name="Wong-Bajracharya J."/>
            <person name="Merenyi Z."/>
            <person name="Ke H.-M."/>
            <person name="Monk M."/>
            <person name="Kocsube S."/>
            <person name="Drula E."/>
            <person name="Lipzen A."/>
            <person name="Balint B."/>
            <person name="Henrissat B."/>
            <person name="Andreopoulos B."/>
            <person name="Martin F.M."/>
            <person name="Harder C.B."/>
            <person name="Rigling D."/>
            <person name="Ford K.L."/>
            <person name="Foster G.D."/>
            <person name="Pangilinan J."/>
            <person name="Papanicolaou A."/>
            <person name="Barry K."/>
            <person name="LaButti K."/>
            <person name="Viragh M."/>
            <person name="Koriabine M."/>
            <person name="Yan M."/>
            <person name="Riley R."/>
            <person name="Champramary S."/>
            <person name="Plett K.L."/>
            <person name="Tsai I.J."/>
            <person name="Slot J."/>
            <person name="Sipos G."/>
            <person name="Plett J."/>
            <person name="Nagy L.G."/>
            <person name="Grigoriev I.V."/>
        </authorList>
    </citation>
    <scope>NUCLEOTIDE SEQUENCE</scope>
    <source>
        <strain evidence="2">FPL87.14</strain>
    </source>
</reference>
<dbReference type="AlphaFoldDB" id="A0AA39MLA2"/>
<dbReference type="InterPro" id="IPR029071">
    <property type="entry name" value="Ubiquitin-like_domsf"/>
</dbReference>
<proteinExistence type="predicted"/>
<dbReference type="SUPFAM" id="SSF54236">
    <property type="entry name" value="Ubiquitin-like"/>
    <property type="match status" value="1"/>
</dbReference>
<gene>
    <name evidence="2" type="ORF">EV421DRAFT_1907106</name>
</gene>
<dbReference type="EMBL" id="JAUEPT010000047">
    <property type="protein sequence ID" value="KAK0437615.1"/>
    <property type="molecule type" value="Genomic_DNA"/>
</dbReference>
<dbReference type="Gene3D" id="3.10.20.90">
    <property type="entry name" value="Phosphatidylinositol 3-kinase Catalytic Subunit, Chain A, domain 1"/>
    <property type="match status" value="1"/>
</dbReference>
<name>A0AA39MLA2_9AGAR</name>
<dbReference type="PROSITE" id="PS50053">
    <property type="entry name" value="UBIQUITIN_2"/>
    <property type="match status" value="1"/>
</dbReference>
<accession>A0AA39MLA2</accession>
<dbReference type="SMART" id="SM00213">
    <property type="entry name" value="UBQ"/>
    <property type="match status" value="1"/>
</dbReference>
<dbReference type="Proteomes" id="UP001175226">
    <property type="component" value="Unassembled WGS sequence"/>
</dbReference>
<keyword evidence="3" id="KW-1185">Reference proteome</keyword>
<protein>
    <recommendedName>
        <fullName evidence="1">Ubiquitin-like domain-containing protein</fullName>
    </recommendedName>
</protein>
<organism evidence="2 3">
    <name type="scientific">Armillaria borealis</name>
    <dbReference type="NCBI Taxonomy" id="47425"/>
    <lineage>
        <taxon>Eukaryota</taxon>
        <taxon>Fungi</taxon>
        <taxon>Dikarya</taxon>
        <taxon>Basidiomycota</taxon>
        <taxon>Agaricomycotina</taxon>
        <taxon>Agaricomycetes</taxon>
        <taxon>Agaricomycetidae</taxon>
        <taxon>Agaricales</taxon>
        <taxon>Marasmiineae</taxon>
        <taxon>Physalacriaceae</taxon>
        <taxon>Armillaria</taxon>
    </lineage>
</organism>
<dbReference type="Pfam" id="PF00240">
    <property type="entry name" value="ubiquitin"/>
    <property type="match status" value="1"/>
</dbReference>
<evidence type="ECO:0000313" key="3">
    <source>
        <dbReference type="Proteomes" id="UP001175226"/>
    </source>
</evidence>
<dbReference type="InterPro" id="IPR000626">
    <property type="entry name" value="Ubiquitin-like_dom"/>
</dbReference>
<comment type="caution">
    <text evidence="2">The sequence shown here is derived from an EMBL/GenBank/DDBJ whole genome shotgun (WGS) entry which is preliminary data.</text>
</comment>
<evidence type="ECO:0000259" key="1">
    <source>
        <dbReference type="PROSITE" id="PS50053"/>
    </source>
</evidence>
<feature type="domain" description="Ubiquitin-like" evidence="1">
    <location>
        <begin position="110"/>
        <end position="178"/>
    </location>
</feature>
<sequence>MSFYQISSPYQDSMKTYTSTDYLVATDSNISVFVRRSDVTRYTDLVASLLGFFPGMNAQSIVIQTNEMDVCTGRYVDIPPDLWPEISPQIRNLKVISRPTQKRSTTPQPMIIHVQIHSGESKSVSLPRSASVNDLKIVIQDTEGTPIYRQLLTCQGQSLMDDSKLSEYGISDKETIQLQQNEAMISGSLPCLGHGRGMRKLVIYLFSPQPIHSIMRVSLVKTWSFSAVYPDVPIKDTELGQSIVWDVNTHEDHSLTATTGNRVSYLFWEAKLKPHVLPSPPSSPKDTIIPFDPLFPQITKDNSVVLRSSKVAAYLDQVLSSLCLHVEARTSFIIYWLPSLLKHEYIALDFLPQALYEYAAPLDVDPKPDIITRVFMLFTRVCEDELGEWEGVLSRASENADFWESIVGVDSDKMKDKRLFRVLEWGGMEVAR</sequence>